<keyword evidence="1" id="KW-0472">Membrane</keyword>
<feature type="transmembrane region" description="Helical" evidence="1">
    <location>
        <begin position="51"/>
        <end position="70"/>
    </location>
</feature>
<evidence type="ECO:0000313" key="3">
    <source>
        <dbReference type="Proteomes" id="UP001597294"/>
    </source>
</evidence>
<reference evidence="3" key="1">
    <citation type="journal article" date="2019" name="Int. J. Syst. Evol. Microbiol.">
        <title>The Global Catalogue of Microorganisms (GCM) 10K type strain sequencing project: providing services to taxonomists for standard genome sequencing and annotation.</title>
        <authorList>
            <consortium name="The Broad Institute Genomics Platform"/>
            <consortium name="The Broad Institute Genome Sequencing Center for Infectious Disease"/>
            <person name="Wu L."/>
            <person name="Ma J."/>
        </authorList>
    </citation>
    <scope>NUCLEOTIDE SEQUENCE [LARGE SCALE GENOMIC DNA]</scope>
    <source>
        <strain evidence="3">CGMCC 4.7192</strain>
    </source>
</reference>
<comment type="caution">
    <text evidence="2">The sequence shown here is derived from an EMBL/GenBank/DDBJ whole genome shotgun (WGS) entry which is preliminary data.</text>
</comment>
<name>A0ABW5BP51_9PROT</name>
<feature type="transmembrane region" description="Helical" evidence="1">
    <location>
        <begin position="76"/>
        <end position="92"/>
    </location>
</feature>
<sequence length="106" mass="11861">MSILFKEALTVSGILGLAILVWIGTLIMTARFNKVILRERKFWTLICGNRTGGPAIILGVVSAVLIINGYFTQSPWSLGAGLIFIILCYVKYRDILVKDPFERNEE</sequence>
<keyword evidence="1" id="KW-0812">Transmembrane</keyword>
<keyword evidence="1" id="KW-1133">Transmembrane helix</keyword>
<keyword evidence="3" id="KW-1185">Reference proteome</keyword>
<evidence type="ECO:0000256" key="1">
    <source>
        <dbReference type="SAM" id="Phobius"/>
    </source>
</evidence>
<proteinExistence type="predicted"/>
<gene>
    <name evidence="2" type="ORF">ACFSKO_13700</name>
</gene>
<dbReference type="Proteomes" id="UP001597294">
    <property type="component" value="Unassembled WGS sequence"/>
</dbReference>
<organism evidence="2 3">
    <name type="scientific">Kiloniella antarctica</name>
    <dbReference type="NCBI Taxonomy" id="1550907"/>
    <lineage>
        <taxon>Bacteria</taxon>
        <taxon>Pseudomonadati</taxon>
        <taxon>Pseudomonadota</taxon>
        <taxon>Alphaproteobacteria</taxon>
        <taxon>Rhodospirillales</taxon>
        <taxon>Kiloniellaceae</taxon>
        <taxon>Kiloniella</taxon>
    </lineage>
</organism>
<protein>
    <submittedName>
        <fullName evidence="2">Uncharacterized protein</fullName>
    </submittedName>
</protein>
<evidence type="ECO:0000313" key="2">
    <source>
        <dbReference type="EMBL" id="MFD2206680.1"/>
    </source>
</evidence>
<feature type="transmembrane region" description="Helical" evidence="1">
    <location>
        <begin position="12"/>
        <end position="30"/>
    </location>
</feature>
<dbReference type="EMBL" id="JBHUII010000007">
    <property type="protein sequence ID" value="MFD2206680.1"/>
    <property type="molecule type" value="Genomic_DNA"/>
</dbReference>
<accession>A0ABW5BP51</accession>
<dbReference type="RefSeq" id="WP_380252554.1">
    <property type="nucleotide sequence ID" value="NZ_JBHUII010000007.1"/>
</dbReference>